<protein>
    <submittedName>
        <fullName evidence="1">Tetratricopeptide repeat protein</fullName>
    </submittedName>
</protein>
<proteinExistence type="predicted"/>
<evidence type="ECO:0000313" key="2">
    <source>
        <dbReference type="Proteomes" id="UP000325081"/>
    </source>
</evidence>
<comment type="caution">
    <text evidence="1">The sequence shown here is derived from an EMBL/GenBank/DDBJ whole genome shotgun (WGS) entry which is preliminary data.</text>
</comment>
<name>A0A5A7Q796_STRAF</name>
<dbReference type="EMBL" id="BKCP01006071">
    <property type="protein sequence ID" value="GER41129.1"/>
    <property type="molecule type" value="Genomic_DNA"/>
</dbReference>
<evidence type="ECO:0000313" key="1">
    <source>
        <dbReference type="EMBL" id="GER41129.1"/>
    </source>
</evidence>
<sequence length="325" mass="35687">MSLVDHQGDEDVIVEDESLRQDQEVNAGQPGHQEVKPVQVPVVEVLGYPPEPPTPCRHHRHQTHQQAVGKIPEAYGCHAEGAPEALHPIRRLPVEEVELPHVHEHLRGPHQHVLRHLPQYAHRSPCPQPHNLQGSGCRHCQSRNNEASGHALELCGVEARNEAAVDSGCHAGGRDAHAGAREVGVHQVTLLHEERRHLGEHHRVRDGAEPDGEHAQYALGFLHLSHCAQPPRVGGRETVAASYRGCLPSTSYSSSASALTALHFLTAATNTCMTLVTGFPLGFMYAARARTAEAVAAQKPRAHRPASSWYTRTVLEKREPRLRAK</sequence>
<dbReference type="Proteomes" id="UP000325081">
    <property type="component" value="Unassembled WGS sequence"/>
</dbReference>
<accession>A0A5A7Q796</accession>
<dbReference type="AlphaFoldDB" id="A0A5A7Q796"/>
<reference evidence="2" key="1">
    <citation type="journal article" date="2019" name="Curr. Biol.">
        <title>Genome Sequence of Striga asiatica Provides Insight into the Evolution of Plant Parasitism.</title>
        <authorList>
            <person name="Yoshida S."/>
            <person name="Kim S."/>
            <person name="Wafula E.K."/>
            <person name="Tanskanen J."/>
            <person name="Kim Y.M."/>
            <person name="Honaas L."/>
            <person name="Yang Z."/>
            <person name="Spallek T."/>
            <person name="Conn C.E."/>
            <person name="Ichihashi Y."/>
            <person name="Cheong K."/>
            <person name="Cui S."/>
            <person name="Der J.P."/>
            <person name="Gundlach H."/>
            <person name="Jiao Y."/>
            <person name="Hori C."/>
            <person name="Ishida J.K."/>
            <person name="Kasahara H."/>
            <person name="Kiba T."/>
            <person name="Kim M.S."/>
            <person name="Koo N."/>
            <person name="Laohavisit A."/>
            <person name="Lee Y.H."/>
            <person name="Lumba S."/>
            <person name="McCourt P."/>
            <person name="Mortimer J.C."/>
            <person name="Mutuku J.M."/>
            <person name="Nomura T."/>
            <person name="Sasaki-Sekimoto Y."/>
            <person name="Seto Y."/>
            <person name="Wang Y."/>
            <person name="Wakatake T."/>
            <person name="Sakakibara H."/>
            <person name="Demura T."/>
            <person name="Yamaguchi S."/>
            <person name="Yoneyama K."/>
            <person name="Manabe R.I."/>
            <person name="Nelson D.C."/>
            <person name="Schulman A.H."/>
            <person name="Timko M.P."/>
            <person name="dePamphilis C.W."/>
            <person name="Choi D."/>
            <person name="Shirasu K."/>
        </authorList>
    </citation>
    <scope>NUCLEOTIDE SEQUENCE [LARGE SCALE GENOMIC DNA]</scope>
    <source>
        <strain evidence="2">cv. UVA1</strain>
    </source>
</reference>
<gene>
    <name evidence="1" type="ORF">STAS_17832</name>
</gene>
<organism evidence="1 2">
    <name type="scientific">Striga asiatica</name>
    <name type="common">Asiatic witchweed</name>
    <name type="synonym">Buchnera asiatica</name>
    <dbReference type="NCBI Taxonomy" id="4170"/>
    <lineage>
        <taxon>Eukaryota</taxon>
        <taxon>Viridiplantae</taxon>
        <taxon>Streptophyta</taxon>
        <taxon>Embryophyta</taxon>
        <taxon>Tracheophyta</taxon>
        <taxon>Spermatophyta</taxon>
        <taxon>Magnoliopsida</taxon>
        <taxon>eudicotyledons</taxon>
        <taxon>Gunneridae</taxon>
        <taxon>Pentapetalae</taxon>
        <taxon>asterids</taxon>
        <taxon>lamiids</taxon>
        <taxon>Lamiales</taxon>
        <taxon>Orobanchaceae</taxon>
        <taxon>Buchnereae</taxon>
        <taxon>Striga</taxon>
    </lineage>
</organism>
<keyword evidence="2" id="KW-1185">Reference proteome</keyword>